<dbReference type="RefSeq" id="WP_187683562.1">
    <property type="nucleotide sequence ID" value="NZ_AP023396.1"/>
</dbReference>
<evidence type="ECO:0000313" key="2">
    <source>
        <dbReference type="Proteomes" id="UP000516173"/>
    </source>
</evidence>
<keyword evidence="2" id="KW-1185">Reference proteome</keyword>
<dbReference type="PANTHER" id="PTHR34613">
    <property type="entry name" value="SLL0800 PROTEIN"/>
    <property type="match status" value="1"/>
</dbReference>
<evidence type="ECO:0000313" key="1">
    <source>
        <dbReference type="EMBL" id="BCK56502.1"/>
    </source>
</evidence>
<reference evidence="1 2" key="1">
    <citation type="submission" date="2020-08" db="EMBL/GenBank/DDBJ databases">
        <title>Genome Sequencing of Nocardia wallacei strain FMUON74 and assembly.</title>
        <authorList>
            <person name="Toyokawa M."/>
            <person name="Uesaka K."/>
        </authorList>
    </citation>
    <scope>NUCLEOTIDE SEQUENCE [LARGE SCALE GENOMIC DNA]</scope>
    <source>
        <strain evidence="1 2">FMUON74</strain>
    </source>
</reference>
<dbReference type="GeneID" id="80348748"/>
<name>A0A7G1KMS0_9NOCA</name>
<dbReference type="PANTHER" id="PTHR34613:SF1">
    <property type="entry name" value="SLL6017 PROTEIN"/>
    <property type="match status" value="1"/>
</dbReference>
<protein>
    <recommendedName>
        <fullName evidence="3">Transposase (putative) YhgA-like domain-containing protein</fullName>
    </recommendedName>
</protein>
<organism evidence="1 2">
    <name type="scientific">Nocardia wallacei</name>
    <dbReference type="NCBI Taxonomy" id="480035"/>
    <lineage>
        <taxon>Bacteria</taxon>
        <taxon>Bacillati</taxon>
        <taxon>Actinomycetota</taxon>
        <taxon>Actinomycetes</taxon>
        <taxon>Mycobacteriales</taxon>
        <taxon>Nocardiaceae</taxon>
        <taxon>Nocardia</taxon>
    </lineage>
</organism>
<proteinExistence type="predicted"/>
<dbReference type="Proteomes" id="UP000516173">
    <property type="component" value="Chromosome"/>
</dbReference>
<dbReference type="EMBL" id="AP023396">
    <property type="protein sequence ID" value="BCK56502.1"/>
    <property type="molecule type" value="Genomic_DNA"/>
</dbReference>
<sequence length="292" mass="31890">MVSSRHEAMHRIFRHDPGVFARAFRALDLPFPDPVSVDLMPTDLTEIAPLERRVDSLLRIGTAEGAFLLLVEAQSQDDPDKPAAWAYYVAHAHSKYRLPVILLVVCHDKVTALWAASPPTIGLPLWPSLTIRPLVLGPDNLPVLIDTASAAEDIPLASLAAIAHAKHPRIGDILTALATALKEIGDETDRAILAELTELGLGRTPAARIWRQLMTDLSFFRSESSQLLRAEGRVEGRVEGIAGSILRILARRGVPVPEAARERITACDDVELLHTWLDRAVDATSVEQVFGG</sequence>
<evidence type="ECO:0008006" key="3">
    <source>
        <dbReference type="Google" id="ProtNLM"/>
    </source>
</evidence>
<gene>
    <name evidence="1" type="ORF">NWFMUON74_42740</name>
</gene>
<accession>A0A7G1KMS0</accession>
<dbReference type="AlphaFoldDB" id="A0A7G1KMS0"/>
<dbReference type="KEGG" id="nwl:NWFMUON74_42740"/>